<dbReference type="GO" id="GO:0030115">
    <property type="term" value="C:S-layer"/>
    <property type="evidence" value="ECO:0007669"/>
    <property type="project" value="UniProtKB-SubCell"/>
</dbReference>
<reference evidence="3" key="1">
    <citation type="submission" date="2022-06" db="EMBL/GenBank/DDBJ databases">
        <title>Diverse halophilic archaea isolated from saline environments.</title>
        <authorList>
            <person name="Cui H.-L."/>
        </authorList>
    </citation>
    <scope>NUCLEOTIDE SEQUENCE</scope>
    <source>
        <strain evidence="3">WLHS1</strain>
    </source>
</reference>
<dbReference type="Proteomes" id="UP001056855">
    <property type="component" value="Chromosome"/>
</dbReference>
<name>A0A9E7NAZ3_9EURY</name>
<evidence type="ECO:0000313" key="4">
    <source>
        <dbReference type="Proteomes" id="UP001056855"/>
    </source>
</evidence>
<dbReference type="AlphaFoldDB" id="A0A9E7NAZ3"/>
<keyword evidence="1" id="KW-0732">Signal</keyword>
<organism evidence="3 4">
    <name type="scientific">Natronosalvus rutilus</name>
    <dbReference type="NCBI Taxonomy" id="2953753"/>
    <lineage>
        <taxon>Archaea</taxon>
        <taxon>Methanobacteriati</taxon>
        <taxon>Methanobacteriota</taxon>
        <taxon>Stenosarchaea group</taxon>
        <taxon>Halobacteria</taxon>
        <taxon>Halobacteriales</taxon>
        <taxon>Natrialbaceae</taxon>
        <taxon>Natronosalvus</taxon>
    </lineage>
</organism>
<dbReference type="NCBIfam" id="TIGR04126">
    <property type="entry name" value="PGF_CTERM"/>
    <property type="match status" value="1"/>
</dbReference>
<keyword evidence="4" id="KW-1185">Reference proteome</keyword>
<evidence type="ECO:0000256" key="1">
    <source>
        <dbReference type="ARBA" id="ARBA00022729"/>
    </source>
</evidence>
<feature type="compositionally biased region" description="Low complexity" evidence="2">
    <location>
        <begin position="344"/>
        <end position="365"/>
    </location>
</feature>
<protein>
    <submittedName>
        <fullName evidence="3">PGF-CTERM sorting domain-containing protein</fullName>
    </submittedName>
</protein>
<dbReference type="KEGG" id="sawl:NGM29_06820"/>
<accession>A0A9E7NAZ3</accession>
<gene>
    <name evidence="3" type="ORF">NGM29_06820</name>
</gene>
<dbReference type="InterPro" id="IPR026371">
    <property type="entry name" value="PGF_CTERM"/>
</dbReference>
<feature type="region of interest" description="Disordered" evidence="2">
    <location>
        <begin position="341"/>
        <end position="365"/>
    </location>
</feature>
<dbReference type="RefSeq" id="WP_254159698.1">
    <property type="nucleotide sequence ID" value="NZ_CP100355.1"/>
</dbReference>
<dbReference type="EMBL" id="CP100355">
    <property type="protein sequence ID" value="UTF54962.1"/>
    <property type="molecule type" value="Genomic_DNA"/>
</dbReference>
<evidence type="ECO:0000256" key="2">
    <source>
        <dbReference type="SAM" id="MobiDB-lite"/>
    </source>
</evidence>
<dbReference type="GeneID" id="73289744"/>
<proteinExistence type="predicted"/>
<sequence length="389" mass="39680">MNRNAVVAVLIAAMLGVSVVAAAGAGASSVESSATSQSETYAGSHLEFETSGSALTNYAVGGETVFSSVAVDSRSDASSGANAGIDLGAVVNLEGAGLSVSAESQTKTRIESESGATLSAHDNERGILVVRAGGDAQVVEAQLGENVQASAEGDGERVVVEGDDRNGVFLVIGDGDVTVNEEGNVAASLEGESTLVFRSYEDGERTDETKSQEQLIADGSAAAEVYVEQRDGETVTDSVTYAEDLTLEAKQESERRVDVTVDRAIKEGTIVMTTVEEETVGTVEDLEVRVDGEAAVQASSQSELESAIGGEGSAYMVSQHAEADAKATVFVAFNHFSERTASIDGSGADEGSSDDGTGSSTESDGLPGFGALAALLGLLGTGVAARLRR</sequence>
<evidence type="ECO:0000313" key="3">
    <source>
        <dbReference type="EMBL" id="UTF54962.1"/>
    </source>
</evidence>
<dbReference type="GO" id="GO:0005886">
    <property type="term" value="C:plasma membrane"/>
    <property type="evidence" value="ECO:0007669"/>
    <property type="project" value="UniProtKB-SubCell"/>
</dbReference>